<name>S8E8S4_FOMSC</name>
<protein>
    <recommendedName>
        <fullName evidence="7">MYND-type domain-containing protein</fullName>
    </recommendedName>
</protein>
<proteinExistence type="predicted"/>
<evidence type="ECO:0000256" key="4">
    <source>
        <dbReference type="PROSITE-ProRule" id="PRU00023"/>
    </source>
</evidence>
<dbReference type="SUPFAM" id="SSF144232">
    <property type="entry name" value="HIT/MYND zinc finger-like"/>
    <property type="match status" value="1"/>
</dbReference>
<reference evidence="8 9" key="1">
    <citation type="journal article" date="2012" name="Science">
        <title>The Paleozoic origin of enzymatic lignin decomposition reconstructed from 31 fungal genomes.</title>
        <authorList>
            <person name="Floudas D."/>
            <person name="Binder M."/>
            <person name="Riley R."/>
            <person name="Barry K."/>
            <person name="Blanchette R.A."/>
            <person name="Henrissat B."/>
            <person name="Martinez A.T."/>
            <person name="Otillar R."/>
            <person name="Spatafora J.W."/>
            <person name="Yadav J.S."/>
            <person name="Aerts A."/>
            <person name="Benoit I."/>
            <person name="Boyd A."/>
            <person name="Carlson A."/>
            <person name="Copeland A."/>
            <person name="Coutinho P.M."/>
            <person name="de Vries R.P."/>
            <person name="Ferreira P."/>
            <person name="Findley K."/>
            <person name="Foster B."/>
            <person name="Gaskell J."/>
            <person name="Glotzer D."/>
            <person name="Gorecki P."/>
            <person name="Heitman J."/>
            <person name="Hesse C."/>
            <person name="Hori C."/>
            <person name="Igarashi K."/>
            <person name="Jurgens J.A."/>
            <person name="Kallen N."/>
            <person name="Kersten P."/>
            <person name="Kohler A."/>
            <person name="Kuees U."/>
            <person name="Kumar T.K.A."/>
            <person name="Kuo A."/>
            <person name="LaButti K."/>
            <person name="Larrondo L.F."/>
            <person name="Lindquist E."/>
            <person name="Ling A."/>
            <person name="Lombard V."/>
            <person name="Lucas S."/>
            <person name="Lundell T."/>
            <person name="Martin R."/>
            <person name="McLaughlin D.J."/>
            <person name="Morgenstern I."/>
            <person name="Morin E."/>
            <person name="Murat C."/>
            <person name="Nagy L.G."/>
            <person name="Nolan M."/>
            <person name="Ohm R.A."/>
            <person name="Patyshakuliyeva A."/>
            <person name="Rokas A."/>
            <person name="Ruiz-Duenas F.J."/>
            <person name="Sabat G."/>
            <person name="Salamov A."/>
            <person name="Samejima M."/>
            <person name="Schmutz J."/>
            <person name="Slot J.C."/>
            <person name="St John F."/>
            <person name="Stenlid J."/>
            <person name="Sun H."/>
            <person name="Sun S."/>
            <person name="Syed K."/>
            <person name="Tsang A."/>
            <person name="Wiebenga A."/>
            <person name="Young D."/>
            <person name="Pisabarro A."/>
            <person name="Eastwood D.C."/>
            <person name="Martin F."/>
            <person name="Cullen D."/>
            <person name="Grigoriev I.V."/>
            <person name="Hibbett D.S."/>
        </authorList>
    </citation>
    <scope>NUCLEOTIDE SEQUENCE</scope>
    <source>
        <strain evidence="9">FP-58527</strain>
    </source>
</reference>
<evidence type="ECO:0000313" key="8">
    <source>
        <dbReference type="EMBL" id="EPT01412.1"/>
    </source>
</evidence>
<dbReference type="InterPro" id="IPR002893">
    <property type="entry name" value="Znf_MYND"/>
</dbReference>
<feature type="repeat" description="ANK" evidence="4">
    <location>
        <begin position="127"/>
        <end position="159"/>
    </location>
</feature>
<dbReference type="Pfam" id="PF01753">
    <property type="entry name" value="zf-MYND"/>
    <property type="match status" value="1"/>
</dbReference>
<keyword evidence="4" id="KW-0040">ANK repeat</keyword>
<keyword evidence="9" id="KW-1185">Reference proteome</keyword>
<keyword evidence="3" id="KW-0862">Zinc</keyword>
<feature type="domain" description="MYND-type" evidence="7">
    <location>
        <begin position="494"/>
        <end position="537"/>
    </location>
</feature>
<dbReference type="PROSITE" id="PS50865">
    <property type="entry name" value="ZF_MYND_2"/>
    <property type="match status" value="1"/>
</dbReference>
<dbReference type="GO" id="GO:0008270">
    <property type="term" value="F:zinc ion binding"/>
    <property type="evidence" value="ECO:0007669"/>
    <property type="project" value="UniProtKB-KW"/>
</dbReference>
<gene>
    <name evidence="8" type="ORF">FOMPIDRAFT_96175</name>
</gene>
<dbReference type="PROSITE" id="PS50297">
    <property type="entry name" value="ANK_REP_REGION"/>
    <property type="match status" value="1"/>
</dbReference>
<evidence type="ECO:0000256" key="5">
    <source>
        <dbReference type="PROSITE-ProRule" id="PRU00134"/>
    </source>
</evidence>
<dbReference type="eggNOG" id="ENOG502RCJE">
    <property type="taxonomic scope" value="Eukaryota"/>
</dbReference>
<dbReference type="InParanoid" id="S8E8S4"/>
<dbReference type="SUPFAM" id="SSF48403">
    <property type="entry name" value="Ankyrin repeat"/>
    <property type="match status" value="1"/>
</dbReference>
<dbReference type="InterPro" id="IPR036770">
    <property type="entry name" value="Ankyrin_rpt-contain_sf"/>
</dbReference>
<dbReference type="PROSITE" id="PS01360">
    <property type="entry name" value="ZF_MYND_1"/>
    <property type="match status" value="1"/>
</dbReference>
<feature type="compositionally biased region" description="Polar residues" evidence="6">
    <location>
        <begin position="1"/>
        <end position="22"/>
    </location>
</feature>
<dbReference type="PROSITE" id="PS50088">
    <property type="entry name" value="ANK_REPEAT"/>
    <property type="match status" value="1"/>
</dbReference>
<accession>S8E8S4</accession>
<evidence type="ECO:0000256" key="1">
    <source>
        <dbReference type="ARBA" id="ARBA00022723"/>
    </source>
</evidence>
<dbReference type="OrthoDB" id="2792537at2759"/>
<dbReference type="HOGENOM" id="CLU_034220_0_0_1"/>
<dbReference type="Proteomes" id="UP000015241">
    <property type="component" value="Unassembled WGS sequence"/>
</dbReference>
<organism evidence="8 9">
    <name type="scientific">Fomitopsis schrenkii</name>
    <name type="common">Brown rot fungus</name>
    <dbReference type="NCBI Taxonomy" id="2126942"/>
    <lineage>
        <taxon>Eukaryota</taxon>
        <taxon>Fungi</taxon>
        <taxon>Dikarya</taxon>
        <taxon>Basidiomycota</taxon>
        <taxon>Agaricomycotina</taxon>
        <taxon>Agaricomycetes</taxon>
        <taxon>Polyporales</taxon>
        <taxon>Fomitopsis</taxon>
    </lineage>
</organism>
<feature type="compositionally biased region" description="Acidic residues" evidence="6">
    <location>
        <begin position="576"/>
        <end position="592"/>
    </location>
</feature>
<evidence type="ECO:0000256" key="3">
    <source>
        <dbReference type="ARBA" id="ARBA00022833"/>
    </source>
</evidence>
<feature type="region of interest" description="Disordered" evidence="6">
    <location>
        <begin position="569"/>
        <end position="592"/>
    </location>
</feature>
<evidence type="ECO:0000256" key="6">
    <source>
        <dbReference type="SAM" id="MobiDB-lite"/>
    </source>
</evidence>
<dbReference type="Gene3D" id="1.25.40.20">
    <property type="entry name" value="Ankyrin repeat-containing domain"/>
    <property type="match status" value="1"/>
</dbReference>
<evidence type="ECO:0000259" key="7">
    <source>
        <dbReference type="PROSITE" id="PS50865"/>
    </source>
</evidence>
<dbReference type="InterPro" id="IPR002110">
    <property type="entry name" value="Ankyrin_rpt"/>
</dbReference>
<dbReference type="Gene3D" id="6.10.140.2220">
    <property type="match status" value="1"/>
</dbReference>
<feature type="region of interest" description="Disordered" evidence="6">
    <location>
        <begin position="1"/>
        <end position="42"/>
    </location>
</feature>
<dbReference type="AlphaFoldDB" id="S8E8S4"/>
<sequence>MTTTLPASEVPNTSLSTAADTSPETRDEDASPGSGPQWLRPKRNEHVCVPRAVLDALQADPMVSVHYHMSGVFEIDDLAIGGRDALLRAYILGRKEPDAFLDVARPHYGSQGRPGGWDIAKQFYEGSGATNLHLAVRLGDPVCVYESIRLGADVNHQDGRGQTPLFCAVEEITGHLLDMARAGRLEATDDYIPRSAKYRLRLIIKTLLEQHAEVWWKAPAFGLALVPSTATVPVAPVALAWLSLDLELLELFALHGAFAALSHRSFDRMALAGTPCWDRYPDRVAALKELFLRTIAHPPTRPPRKCPCLSGKPLAECHALRARPYPSSFPCVCGISKTYGRCCKRRGLGFVEGWDEDRQRMVVACRVVDDQGQTVSYQHPAAVSQLLFDSSASTEGLRKLREDILELAIQVEQNDAAYESEKADPAFRYAAAQNKFLPMPMSGTFTKEVGKLMSGIWNSHVDEYIALGKDSRTTLEIEQAAKLDPYYGPLWKRCEASGCTAVESLNLRMKCCAACKRKYYCSSRCQKTNWKEHKLVCKSEGQRPQALRSQDIYDAIIADIYRNARVTMIRPGEPDNTGETDASPDELEESSD</sequence>
<keyword evidence="2 5" id="KW-0863">Zinc-finger</keyword>
<keyword evidence="1" id="KW-0479">Metal-binding</keyword>
<dbReference type="EMBL" id="KE504142">
    <property type="protein sequence ID" value="EPT01412.1"/>
    <property type="molecule type" value="Genomic_DNA"/>
</dbReference>
<evidence type="ECO:0000256" key="2">
    <source>
        <dbReference type="ARBA" id="ARBA00022771"/>
    </source>
</evidence>
<evidence type="ECO:0000313" key="9">
    <source>
        <dbReference type="Proteomes" id="UP000015241"/>
    </source>
</evidence>